<feature type="transmembrane region" description="Helical" evidence="1">
    <location>
        <begin position="27"/>
        <end position="48"/>
    </location>
</feature>
<gene>
    <name evidence="3" type="ORF">SAMN02927903_00159</name>
</gene>
<feature type="transmembrane region" description="Helical" evidence="1">
    <location>
        <begin position="54"/>
        <end position="80"/>
    </location>
</feature>
<dbReference type="Pfam" id="PF13239">
    <property type="entry name" value="2TM"/>
    <property type="match status" value="1"/>
</dbReference>
<keyword evidence="1" id="KW-1133">Transmembrane helix</keyword>
<proteinExistence type="predicted"/>
<dbReference type="AlphaFoldDB" id="A0A1G5AUN5"/>
<dbReference type="RefSeq" id="WP_244503385.1">
    <property type="nucleotide sequence ID" value="NZ_FMVF01000002.1"/>
</dbReference>
<sequence length="105" mass="12520">MEVAMEIDKNSIVYKKAKKKAQEIRSFYINLACYCTVIPVLVFINLYFTPEYYWFVFSMLGWGLGLFFHAMGAFGWSPFLGKDWEQRKLQQFIDEEKNKQQHNKS</sequence>
<dbReference type="Proteomes" id="UP000199354">
    <property type="component" value="Unassembled WGS sequence"/>
</dbReference>
<protein>
    <submittedName>
        <fullName evidence="3">2TM domain-containing protein</fullName>
    </submittedName>
</protein>
<evidence type="ECO:0000256" key="1">
    <source>
        <dbReference type="SAM" id="Phobius"/>
    </source>
</evidence>
<evidence type="ECO:0000313" key="4">
    <source>
        <dbReference type="Proteomes" id="UP000199354"/>
    </source>
</evidence>
<dbReference type="EMBL" id="FMVF01000002">
    <property type="protein sequence ID" value="SCX81579.1"/>
    <property type="molecule type" value="Genomic_DNA"/>
</dbReference>
<organism evidence="3 4">
    <name type="scientific">Flavobacterium caeni</name>
    <dbReference type="NCBI Taxonomy" id="490189"/>
    <lineage>
        <taxon>Bacteria</taxon>
        <taxon>Pseudomonadati</taxon>
        <taxon>Bacteroidota</taxon>
        <taxon>Flavobacteriia</taxon>
        <taxon>Flavobacteriales</taxon>
        <taxon>Flavobacteriaceae</taxon>
        <taxon>Flavobacterium</taxon>
    </lineage>
</organism>
<evidence type="ECO:0000259" key="2">
    <source>
        <dbReference type="Pfam" id="PF13239"/>
    </source>
</evidence>
<reference evidence="4" key="1">
    <citation type="submission" date="2016-10" db="EMBL/GenBank/DDBJ databases">
        <authorList>
            <person name="Varghese N."/>
            <person name="Submissions S."/>
        </authorList>
    </citation>
    <scope>NUCLEOTIDE SEQUENCE [LARGE SCALE GENOMIC DNA]</scope>
    <source>
        <strain evidence="4">CGMCC 1.7031</strain>
    </source>
</reference>
<dbReference type="InterPro" id="IPR025698">
    <property type="entry name" value="2TM_dom"/>
</dbReference>
<dbReference type="STRING" id="490189.SAMN02927903_00159"/>
<keyword evidence="1" id="KW-0812">Transmembrane</keyword>
<keyword evidence="1" id="KW-0472">Membrane</keyword>
<keyword evidence="4" id="KW-1185">Reference proteome</keyword>
<feature type="domain" description="2TM" evidence="2">
    <location>
        <begin position="15"/>
        <end position="93"/>
    </location>
</feature>
<name>A0A1G5AUN5_9FLAO</name>
<accession>A0A1G5AUN5</accession>
<evidence type="ECO:0000313" key="3">
    <source>
        <dbReference type="EMBL" id="SCX81579.1"/>
    </source>
</evidence>